<feature type="region of interest" description="Disordered" evidence="1">
    <location>
        <begin position="221"/>
        <end position="278"/>
    </location>
</feature>
<comment type="caution">
    <text evidence="3">The sequence shown here is derived from an EMBL/GenBank/DDBJ whole genome shotgun (WGS) entry which is preliminary data.</text>
</comment>
<evidence type="ECO:0000259" key="2">
    <source>
        <dbReference type="PROSITE" id="PS51063"/>
    </source>
</evidence>
<dbReference type="SUPFAM" id="SSF46785">
    <property type="entry name" value="Winged helix' DNA-binding domain"/>
    <property type="match status" value="1"/>
</dbReference>
<organism evidence="3 4">
    <name type="scientific">Solirubrobacter deserti</name>
    <dbReference type="NCBI Taxonomy" id="2282478"/>
    <lineage>
        <taxon>Bacteria</taxon>
        <taxon>Bacillati</taxon>
        <taxon>Actinomycetota</taxon>
        <taxon>Thermoleophilia</taxon>
        <taxon>Solirubrobacterales</taxon>
        <taxon>Solirubrobacteraceae</taxon>
        <taxon>Solirubrobacter</taxon>
    </lineage>
</organism>
<sequence length="303" mass="33745">MTRTPDMVRLLDVDPDLGALLNDSRRDHAERELVVRTHRLPVGPWDVSRLAGATADHVGLLIIDGILSRELVVADHVSAELLGPGDLVRPWQPTSRTGLLPVDAVWTVLSPLTVAVLDRRFAAEMTRYPEITAALFDRLSERSLRLATTQAISQLTRVDRRLKALFWHLAERWGRVSGDGVIVPLALTHRILGQLVGARRPTVSTALSELAEREELIRRPDGSWLLRGDPPDAESLARKPAPAGQAASRAQDLMRPARRFEREQRAPEPEVVTAIDRLRDALEPGELRELLDRRRSDPPDNAA</sequence>
<dbReference type="InterPro" id="IPR014710">
    <property type="entry name" value="RmlC-like_jellyroll"/>
</dbReference>
<gene>
    <name evidence="3" type="ORF">OJ962_26115</name>
</gene>
<proteinExistence type="predicted"/>
<name>A0ABT4RR26_9ACTN</name>
<reference evidence="3" key="1">
    <citation type="submission" date="2022-10" db="EMBL/GenBank/DDBJ databases">
        <title>The WGS of Solirubrobacter sp. CPCC 204708.</title>
        <authorList>
            <person name="Jiang Z."/>
        </authorList>
    </citation>
    <scope>NUCLEOTIDE SEQUENCE</scope>
    <source>
        <strain evidence="3">CPCC 204708</strain>
    </source>
</reference>
<dbReference type="Proteomes" id="UP001147700">
    <property type="component" value="Unassembled WGS sequence"/>
</dbReference>
<feature type="compositionally biased region" description="Basic and acidic residues" evidence="1">
    <location>
        <begin position="258"/>
        <end position="268"/>
    </location>
</feature>
<dbReference type="InterPro" id="IPR012318">
    <property type="entry name" value="HTH_CRP"/>
</dbReference>
<accession>A0ABT4RR26</accession>
<dbReference type="Gene3D" id="2.60.120.10">
    <property type="entry name" value="Jelly Rolls"/>
    <property type="match status" value="1"/>
</dbReference>
<dbReference type="EMBL" id="JAPCID010000048">
    <property type="protein sequence ID" value="MDA0140999.1"/>
    <property type="molecule type" value="Genomic_DNA"/>
</dbReference>
<feature type="domain" description="HTH crp-type" evidence="2">
    <location>
        <begin position="156"/>
        <end position="229"/>
    </location>
</feature>
<keyword evidence="4" id="KW-1185">Reference proteome</keyword>
<evidence type="ECO:0000256" key="1">
    <source>
        <dbReference type="SAM" id="MobiDB-lite"/>
    </source>
</evidence>
<dbReference type="Pfam" id="PF13545">
    <property type="entry name" value="HTH_Crp_2"/>
    <property type="match status" value="1"/>
</dbReference>
<dbReference type="PROSITE" id="PS51063">
    <property type="entry name" value="HTH_CRP_2"/>
    <property type="match status" value="1"/>
</dbReference>
<dbReference type="InterPro" id="IPR036390">
    <property type="entry name" value="WH_DNA-bd_sf"/>
</dbReference>
<evidence type="ECO:0000313" key="4">
    <source>
        <dbReference type="Proteomes" id="UP001147700"/>
    </source>
</evidence>
<protein>
    <submittedName>
        <fullName evidence="3">Crp/Fnr family transcriptional regulator</fullName>
    </submittedName>
</protein>
<evidence type="ECO:0000313" key="3">
    <source>
        <dbReference type="EMBL" id="MDA0140999.1"/>
    </source>
</evidence>
<dbReference type="SMART" id="SM00419">
    <property type="entry name" value="HTH_CRP"/>
    <property type="match status" value="1"/>
</dbReference>
<dbReference type="RefSeq" id="WP_270006705.1">
    <property type="nucleotide sequence ID" value="NZ_JAPCID010000048.1"/>
</dbReference>